<feature type="transmembrane region" description="Helical" evidence="7">
    <location>
        <begin position="329"/>
        <end position="357"/>
    </location>
</feature>
<name>A0A2M7H555_9BACT</name>
<dbReference type="PANTHER" id="PTHR30572">
    <property type="entry name" value="MEMBRANE COMPONENT OF TRANSPORTER-RELATED"/>
    <property type="match status" value="1"/>
</dbReference>
<feature type="transmembrane region" description="Helical" evidence="7">
    <location>
        <begin position="23"/>
        <end position="43"/>
    </location>
</feature>
<evidence type="ECO:0000313" key="11">
    <source>
        <dbReference type="Proteomes" id="UP000230292"/>
    </source>
</evidence>
<evidence type="ECO:0000256" key="5">
    <source>
        <dbReference type="ARBA" id="ARBA00023136"/>
    </source>
</evidence>
<reference evidence="10 11" key="1">
    <citation type="submission" date="2017-09" db="EMBL/GenBank/DDBJ databases">
        <title>Depth-based differentiation of microbial function through sediment-hosted aquifers and enrichment of novel symbionts in the deep terrestrial subsurface.</title>
        <authorList>
            <person name="Probst A.J."/>
            <person name="Ladd B."/>
            <person name="Jarett J.K."/>
            <person name="Geller-Mcgrath D.E."/>
            <person name="Sieber C.M."/>
            <person name="Emerson J.B."/>
            <person name="Anantharaman K."/>
            <person name="Thomas B.C."/>
            <person name="Malmstrom R."/>
            <person name="Stieglmeier M."/>
            <person name="Klingl A."/>
            <person name="Woyke T."/>
            <person name="Ryan C.M."/>
            <person name="Banfield J.F."/>
        </authorList>
    </citation>
    <scope>NUCLEOTIDE SEQUENCE [LARGE SCALE GENOMIC DNA]</scope>
    <source>
        <strain evidence="10">CG15_BIG_FIL_POST_REV_8_21_14_020_45_12</strain>
    </source>
</reference>
<dbReference type="InterPro" id="IPR003838">
    <property type="entry name" value="ABC3_permease_C"/>
</dbReference>
<evidence type="ECO:0000256" key="3">
    <source>
        <dbReference type="ARBA" id="ARBA00022692"/>
    </source>
</evidence>
<keyword evidence="4 7" id="KW-1133">Transmembrane helix</keyword>
<dbReference type="EMBL" id="PFGC01000008">
    <property type="protein sequence ID" value="PIW37356.1"/>
    <property type="molecule type" value="Genomic_DNA"/>
</dbReference>
<dbReference type="Pfam" id="PF12704">
    <property type="entry name" value="MacB_PCD"/>
    <property type="match status" value="1"/>
</dbReference>
<dbReference type="Pfam" id="PF02687">
    <property type="entry name" value="FtsX"/>
    <property type="match status" value="1"/>
</dbReference>
<dbReference type="Proteomes" id="UP000230292">
    <property type="component" value="Unassembled WGS sequence"/>
</dbReference>
<feature type="domain" description="MacB-like periplasmic core" evidence="9">
    <location>
        <begin position="22"/>
        <end position="244"/>
    </location>
</feature>
<evidence type="ECO:0000256" key="2">
    <source>
        <dbReference type="ARBA" id="ARBA00022475"/>
    </source>
</evidence>
<feature type="domain" description="ABC3 transporter permease C-terminal" evidence="8">
    <location>
        <begin position="287"/>
        <end position="407"/>
    </location>
</feature>
<comment type="caution">
    <text evidence="10">The sequence shown here is derived from an EMBL/GenBank/DDBJ whole genome shotgun (WGS) entry which is preliminary data.</text>
</comment>
<evidence type="ECO:0000259" key="8">
    <source>
        <dbReference type="Pfam" id="PF02687"/>
    </source>
</evidence>
<dbReference type="InterPro" id="IPR025857">
    <property type="entry name" value="MacB_PCD"/>
</dbReference>
<protein>
    <recommendedName>
        <fullName evidence="12">Multidrug ABC transporter substrate-binding protein</fullName>
    </recommendedName>
</protein>
<keyword evidence="2" id="KW-1003">Cell membrane</keyword>
<evidence type="ECO:0000256" key="6">
    <source>
        <dbReference type="ARBA" id="ARBA00038076"/>
    </source>
</evidence>
<evidence type="ECO:0000256" key="7">
    <source>
        <dbReference type="SAM" id="Phobius"/>
    </source>
</evidence>
<keyword evidence="3 7" id="KW-0812">Transmembrane</keyword>
<keyword evidence="5 7" id="KW-0472">Membrane</keyword>
<evidence type="ECO:0008006" key="12">
    <source>
        <dbReference type="Google" id="ProtNLM"/>
    </source>
</evidence>
<comment type="subcellular location">
    <subcellularLocation>
        <location evidence="1">Cell membrane</location>
        <topology evidence="1">Multi-pass membrane protein</topology>
    </subcellularLocation>
</comment>
<evidence type="ECO:0000256" key="1">
    <source>
        <dbReference type="ARBA" id="ARBA00004651"/>
    </source>
</evidence>
<evidence type="ECO:0000256" key="4">
    <source>
        <dbReference type="ARBA" id="ARBA00022989"/>
    </source>
</evidence>
<dbReference type="GO" id="GO:0005886">
    <property type="term" value="C:plasma membrane"/>
    <property type="evidence" value="ECO:0007669"/>
    <property type="project" value="UniProtKB-SubCell"/>
</dbReference>
<dbReference type="PANTHER" id="PTHR30572:SF4">
    <property type="entry name" value="ABC TRANSPORTER PERMEASE YTRF"/>
    <property type="match status" value="1"/>
</dbReference>
<proteinExistence type="inferred from homology"/>
<accession>A0A2M7H555</accession>
<dbReference type="InterPro" id="IPR050250">
    <property type="entry name" value="Macrolide_Exporter_MacB"/>
</dbReference>
<feature type="transmembrane region" description="Helical" evidence="7">
    <location>
        <begin position="283"/>
        <end position="308"/>
    </location>
</feature>
<sequence length="414" mass="44946">MTMVFVHIKTALEQLIKNKGRSVLTMLGIIIGIGSVIFILTVGEVAKNFLIGQISQFGTNVVEVSPQSAIGLGEDSDATTLTDDKVDQIEHSSLLPEITAISAGKTLIKDLQFENTTKQISIYADRPDIFPVNNQKALRGRIFNQSDFQSGARVLVIGQNLEKDLFEGDSAVGKKVKVGGVLFQIIGVVEGFDQFGGGFGPDMVFAPLTTIRRLFIDSSESNTISFMLVQFESGTNVDSFTSRLNFELRRVNGYNQTEDFPFYVASREQFLSIFDTVLLGVQAFISAVAGISLFVGGIGIMNIMLVTVKERTKEIGLRKAIGAKNESILTQFLVESIVLTTVGGIIGIAMGLSLTLLSVVGINYFQPDWGVAFIIVPQAIFIACGVSVTVGMIFGLYPAFKASKLHPIEALRYE</sequence>
<organism evidence="10 11">
    <name type="scientific">Candidatus Kerfeldbacteria bacterium CG15_BIG_FIL_POST_REV_8_21_14_020_45_12</name>
    <dbReference type="NCBI Taxonomy" id="2014247"/>
    <lineage>
        <taxon>Bacteria</taxon>
        <taxon>Candidatus Kerfeldiibacteriota</taxon>
    </lineage>
</organism>
<comment type="similarity">
    <text evidence="6">Belongs to the ABC-4 integral membrane protein family.</text>
</comment>
<evidence type="ECO:0000259" key="9">
    <source>
        <dbReference type="Pfam" id="PF12704"/>
    </source>
</evidence>
<dbReference type="AlphaFoldDB" id="A0A2M7H555"/>
<evidence type="ECO:0000313" key="10">
    <source>
        <dbReference type="EMBL" id="PIW37356.1"/>
    </source>
</evidence>
<gene>
    <name evidence="10" type="ORF">COW24_00600</name>
</gene>
<feature type="transmembrane region" description="Helical" evidence="7">
    <location>
        <begin position="369"/>
        <end position="397"/>
    </location>
</feature>
<dbReference type="GO" id="GO:0022857">
    <property type="term" value="F:transmembrane transporter activity"/>
    <property type="evidence" value="ECO:0007669"/>
    <property type="project" value="TreeGrafter"/>
</dbReference>